<organism evidence="2 3">
    <name type="scientific">Diacronema lutheri</name>
    <name type="common">Unicellular marine alga</name>
    <name type="synonym">Monochrysis lutheri</name>
    <dbReference type="NCBI Taxonomy" id="2081491"/>
    <lineage>
        <taxon>Eukaryota</taxon>
        <taxon>Haptista</taxon>
        <taxon>Haptophyta</taxon>
        <taxon>Pavlovophyceae</taxon>
        <taxon>Pavlovales</taxon>
        <taxon>Pavlovaceae</taxon>
        <taxon>Diacronema</taxon>
    </lineage>
</organism>
<feature type="region of interest" description="Disordered" evidence="1">
    <location>
        <begin position="259"/>
        <end position="291"/>
    </location>
</feature>
<dbReference type="OrthoDB" id="28939at2759"/>
<accession>A0A8J5XBZ1</accession>
<protein>
    <submittedName>
        <fullName evidence="2">Uncharacterized protein</fullName>
    </submittedName>
</protein>
<dbReference type="PANTHER" id="PTHR16537:SF1">
    <property type="entry name" value="PROTEIN ZNRD2"/>
    <property type="match status" value="1"/>
</dbReference>
<reference evidence="2" key="1">
    <citation type="submission" date="2021-05" db="EMBL/GenBank/DDBJ databases">
        <title>The genome of the haptophyte Pavlova lutheri (Diacronema luteri, Pavlovales) - a model for lipid biosynthesis in eukaryotic algae.</title>
        <authorList>
            <person name="Hulatt C.J."/>
            <person name="Posewitz M.C."/>
        </authorList>
    </citation>
    <scope>NUCLEOTIDE SEQUENCE</scope>
    <source>
        <strain evidence="2">NIVA-4/92</strain>
    </source>
</reference>
<proteinExistence type="predicted"/>
<evidence type="ECO:0000313" key="3">
    <source>
        <dbReference type="Proteomes" id="UP000751190"/>
    </source>
</evidence>
<dbReference type="PANTHER" id="PTHR16537">
    <property type="entry name" value="SJOEGREN SYNDROME/SCLERODERMA AUTOANTIGEN 1"/>
    <property type="match status" value="1"/>
</dbReference>
<dbReference type="EMBL" id="JAGTXO010000030">
    <property type="protein sequence ID" value="KAG8460752.1"/>
    <property type="molecule type" value="Genomic_DNA"/>
</dbReference>
<feature type="region of interest" description="Disordered" evidence="1">
    <location>
        <begin position="177"/>
        <end position="211"/>
    </location>
</feature>
<feature type="compositionally biased region" description="Low complexity" evidence="1">
    <location>
        <begin position="184"/>
        <end position="211"/>
    </location>
</feature>
<evidence type="ECO:0000313" key="2">
    <source>
        <dbReference type="EMBL" id="KAG8460752.1"/>
    </source>
</evidence>
<dbReference type="Proteomes" id="UP000751190">
    <property type="component" value="Unassembled WGS sequence"/>
</dbReference>
<keyword evidence="3" id="KW-1185">Reference proteome</keyword>
<dbReference type="AlphaFoldDB" id="A0A8J5XBZ1"/>
<comment type="caution">
    <text evidence="2">The sequence shown here is derived from an EMBL/GenBank/DDBJ whole genome shotgun (WGS) entry which is preliminary data.</text>
</comment>
<name>A0A8J5XBZ1_DIALT</name>
<sequence>MQQQLDQDRINRNVNELSAKLLEGCKLLSESCPETNVPLVLTKDGRMFSVGNNAYYRRDGGKLVVDNEPPQQLQPHATYDSAYAPAGGTSVAARGVAPSTSALCGAPPAEQPAEASAANLSQRVAAKLLDGWQLLAESCPETNVPLVHSRDGQILSVGTGKYYARESTGALRELPRGQSFAGTQQQQQQQQQQQHAPHTAGGTAAPSSYASTASPYFAPRSAPLSFSPSSRFAAHGGSHGAPHDAASLSASRLPFAPAATYPPPRAATSCGAPSALAQTHGGGGAPPSARPPLPARYGQTLNATLAALYDKLDTLQAQLAHDADVGSSRQLVASIHEIAAAIGAVNLLS</sequence>
<gene>
    <name evidence="2" type="ORF">KFE25_010807</name>
</gene>
<dbReference type="Pfam" id="PF06677">
    <property type="entry name" value="Auto_anti-p27"/>
    <property type="match status" value="1"/>
</dbReference>
<evidence type="ECO:0000256" key="1">
    <source>
        <dbReference type="SAM" id="MobiDB-lite"/>
    </source>
</evidence>
<dbReference type="InterPro" id="IPR009563">
    <property type="entry name" value="SSSCA1"/>
</dbReference>
<dbReference type="InterPro" id="IPR051888">
    <property type="entry name" value="UPF0148_domain"/>
</dbReference>
<dbReference type="OMA" id="YYAREST"/>